<organism evidence="2">
    <name type="scientific">marine sediment metagenome</name>
    <dbReference type="NCBI Taxonomy" id="412755"/>
    <lineage>
        <taxon>unclassified sequences</taxon>
        <taxon>metagenomes</taxon>
        <taxon>ecological metagenomes</taxon>
    </lineage>
</organism>
<accession>X0Y2M0</accession>
<dbReference type="AlphaFoldDB" id="X0Y2M0"/>
<comment type="caution">
    <text evidence="2">The sequence shown here is derived from an EMBL/GenBank/DDBJ whole genome shotgun (WGS) entry which is preliminary data.</text>
</comment>
<feature type="non-terminal residue" evidence="2">
    <location>
        <position position="1"/>
    </location>
</feature>
<dbReference type="EMBL" id="BARS01059130">
    <property type="protein sequence ID" value="GAG42963.1"/>
    <property type="molecule type" value="Genomic_DNA"/>
</dbReference>
<name>X0Y2M0_9ZZZZ</name>
<sequence>AQLPPDPFSTTGDEKPDGDSAEAAEAAEAGGVRRVYDDDAGLIMPHELEPGDRVRHRRFGRGVV</sequence>
<evidence type="ECO:0000256" key="1">
    <source>
        <dbReference type="SAM" id="MobiDB-lite"/>
    </source>
</evidence>
<gene>
    <name evidence="2" type="ORF">S01H1_85839</name>
</gene>
<evidence type="ECO:0000313" key="2">
    <source>
        <dbReference type="EMBL" id="GAG42963.1"/>
    </source>
</evidence>
<feature type="region of interest" description="Disordered" evidence="1">
    <location>
        <begin position="1"/>
        <end position="32"/>
    </location>
</feature>
<protein>
    <submittedName>
        <fullName evidence="2">Uncharacterized protein</fullName>
    </submittedName>
</protein>
<proteinExistence type="predicted"/>
<feature type="non-terminal residue" evidence="2">
    <location>
        <position position="64"/>
    </location>
</feature>
<reference evidence="2" key="1">
    <citation type="journal article" date="2014" name="Front. Microbiol.">
        <title>High frequency of phylogenetically diverse reductive dehalogenase-homologous genes in deep subseafloor sedimentary metagenomes.</title>
        <authorList>
            <person name="Kawai M."/>
            <person name="Futagami T."/>
            <person name="Toyoda A."/>
            <person name="Takaki Y."/>
            <person name="Nishi S."/>
            <person name="Hori S."/>
            <person name="Arai W."/>
            <person name="Tsubouchi T."/>
            <person name="Morono Y."/>
            <person name="Uchiyama I."/>
            <person name="Ito T."/>
            <person name="Fujiyama A."/>
            <person name="Inagaki F."/>
            <person name="Takami H."/>
        </authorList>
    </citation>
    <scope>NUCLEOTIDE SEQUENCE</scope>
    <source>
        <strain evidence="2">Expedition CK06-06</strain>
    </source>
</reference>